<name>A0A454JD58_9NEIS</name>
<reference evidence="2 3" key="1">
    <citation type="submission" date="2018-10" db="EMBL/GenBank/DDBJ databases">
        <title>Draft genome sequence of Aquitalea MWU14-2217 isolated from a wild cranberry bog in Provincetown, Massachusetts.</title>
        <authorList>
            <person name="Ebadzadsahrai G."/>
            <person name="Soby S."/>
        </authorList>
    </citation>
    <scope>NUCLEOTIDE SEQUENCE [LARGE SCALE GENOMIC DNA]</scope>
    <source>
        <strain evidence="2 3">MWU14-2217</strain>
    </source>
</reference>
<dbReference type="InterPro" id="IPR011576">
    <property type="entry name" value="Pyridox_Oxase_N"/>
</dbReference>
<dbReference type="GO" id="GO:0005737">
    <property type="term" value="C:cytoplasm"/>
    <property type="evidence" value="ECO:0007669"/>
    <property type="project" value="UniProtKB-ARBA"/>
</dbReference>
<dbReference type="Pfam" id="PF01243">
    <property type="entry name" value="PNPOx_N"/>
    <property type="match status" value="1"/>
</dbReference>
<dbReference type="Gene3D" id="2.30.110.10">
    <property type="entry name" value="Electron Transport, Fmn-binding Protein, Chain A"/>
    <property type="match status" value="1"/>
</dbReference>
<feature type="domain" description="Pyridoxamine 5'-phosphate oxidase N-terminal" evidence="1">
    <location>
        <begin position="3"/>
        <end position="118"/>
    </location>
</feature>
<evidence type="ECO:0000313" key="3">
    <source>
        <dbReference type="Proteomes" id="UP000274139"/>
    </source>
</evidence>
<dbReference type="Proteomes" id="UP000274139">
    <property type="component" value="Unassembled WGS sequence"/>
</dbReference>
<dbReference type="PANTHER" id="PTHR13343:SF17">
    <property type="entry name" value="CELLULAR REPRESSOR OF E1A-STIMULATED GENES, ISOFORM A"/>
    <property type="match status" value="1"/>
</dbReference>
<dbReference type="InterPro" id="IPR012349">
    <property type="entry name" value="Split_barrel_FMN-bd"/>
</dbReference>
<accession>A0A454JD58</accession>
<keyword evidence="3" id="KW-1185">Reference proteome</keyword>
<gene>
    <name evidence="2" type="ORF">EAY64_19465</name>
</gene>
<proteinExistence type="predicted"/>
<comment type="caution">
    <text evidence="2">The sequence shown here is derived from an EMBL/GenBank/DDBJ whole genome shotgun (WGS) entry which is preliminary data.</text>
</comment>
<dbReference type="EMBL" id="RFAR01000119">
    <property type="protein sequence ID" value="RMC91238.1"/>
    <property type="molecule type" value="Genomic_DNA"/>
</dbReference>
<dbReference type="PANTHER" id="PTHR13343">
    <property type="entry name" value="CREG1 PROTEIN"/>
    <property type="match status" value="1"/>
</dbReference>
<sequence>MHGSHYATLASHSTQLPGYPYATVLPYVLDQAHRPLLLISALAEHTRNLLADGRCSLSIVEDGVSDVQAGARLTLLADAQRIEPEPALLQRFCRYQAAAEDLLQLDFMFFRLQPLRLRYIGGVGRMGWLEAPELAGPPLLTLEDEAALLRQAVVADGIQLLGLDALGADYRVTDGPGHQRLPWPDAMPSGAGFAATALQALAALAPG</sequence>
<evidence type="ECO:0000313" key="2">
    <source>
        <dbReference type="EMBL" id="RMC91238.1"/>
    </source>
</evidence>
<dbReference type="SUPFAM" id="SSF50475">
    <property type="entry name" value="FMN-binding split barrel"/>
    <property type="match status" value="1"/>
</dbReference>
<protein>
    <submittedName>
        <fullName evidence="2">Pyridoxamine 5'-phosphate oxidase</fullName>
    </submittedName>
</protein>
<evidence type="ECO:0000259" key="1">
    <source>
        <dbReference type="Pfam" id="PF01243"/>
    </source>
</evidence>
<dbReference type="AlphaFoldDB" id="A0A454JD58"/>
<organism evidence="2 3">
    <name type="scientific">Aquitalea palustris</name>
    <dbReference type="NCBI Taxonomy" id="2480983"/>
    <lineage>
        <taxon>Bacteria</taxon>
        <taxon>Pseudomonadati</taxon>
        <taxon>Pseudomonadota</taxon>
        <taxon>Betaproteobacteria</taxon>
        <taxon>Neisseriales</taxon>
        <taxon>Chromobacteriaceae</taxon>
        <taxon>Aquitalea</taxon>
    </lineage>
</organism>